<dbReference type="SUPFAM" id="SSF88723">
    <property type="entry name" value="PIN domain-like"/>
    <property type="match status" value="1"/>
</dbReference>
<protein>
    <submittedName>
        <fullName evidence="2">Predicted nucleic acid-binding protein, contains PIN domain</fullName>
    </submittedName>
</protein>
<dbReference type="CDD" id="cd18692">
    <property type="entry name" value="PIN_VapC-like"/>
    <property type="match status" value="1"/>
</dbReference>
<evidence type="ECO:0000313" key="2">
    <source>
        <dbReference type="EMBL" id="VFK59392.1"/>
    </source>
</evidence>
<dbReference type="Gene3D" id="3.40.50.1010">
    <property type="entry name" value="5'-nuclease"/>
    <property type="match status" value="1"/>
</dbReference>
<dbReference type="Pfam" id="PF01850">
    <property type="entry name" value="PIN"/>
    <property type="match status" value="1"/>
</dbReference>
<accession>A0A451A035</accession>
<dbReference type="EMBL" id="CAADFX010000101">
    <property type="protein sequence ID" value="VFK59392.1"/>
    <property type="molecule type" value="Genomic_DNA"/>
</dbReference>
<gene>
    <name evidence="2" type="ORF">BECKTUN1418D_GA0071000_11016</name>
</gene>
<sequence>MNDKYFADTNLLVYAFDNREPEKQKIAQGLLNTFGSAGNLTLITQVLQEFFVAVTRKLTPPLSAKTAYELVENFTYYPLVQIEPPLILSAIQRHRELLVSFWDALIIEAALLSNCTIVLSEDMQDGQRIDNKLTIRNPFVSRHSSV</sequence>
<dbReference type="InterPro" id="IPR002716">
    <property type="entry name" value="PIN_dom"/>
</dbReference>
<dbReference type="AlphaFoldDB" id="A0A451A035"/>
<evidence type="ECO:0000259" key="1">
    <source>
        <dbReference type="Pfam" id="PF01850"/>
    </source>
</evidence>
<name>A0A451A035_9GAMM</name>
<organism evidence="2">
    <name type="scientific">Candidatus Kentrum sp. TUN</name>
    <dbReference type="NCBI Taxonomy" id="2126343"/>
    <lineage>
        <taxon>Bacteria</taxon>
        <taxon>Pseudomonadati</taxon>
        <taxon>Pseudomonadota</taxon>
        <taxon>Gammaproteobacteria</taxon>
        <taxon>Candidatus Kentrum</taxon>
    </lineage>
</organism>
<dbReference type="InterPro" id="IPR029060">
    <property type="entry name" value="PIN-like_dom_sf"/>
</dbReference>
<reference evidence="2" key="1">
    <citation type="submission" date="2019-02" db="EMBL/GenBank/DDBJ databases">
        <authorList>
            <person name="Gruber-Vodicka R. H."/>
            <person name="Seah K. B. B."/>
        </authorList>
    </citation>
    <scope>NUCLEOTIDE SEQUENCE</scope>
    <source>
        <strain evidence="2">BECK_BY1</strain>
    </source>
</reference>
<feature type="domain" description="PIN" evidence="1">
    <location>
        <begin position="5"/>
        <end position="122"/>
    </location>
</feature>
<proteinExistence type="predicted"/>